<evidence type="ECO:0000313" key="1">
    <source>
        <dbReference type="EMBL" id="VAW23073.1"/>
    </source>
</evidence>
<dbReference type="EMBL" id="UOEO01000223">
    <property type="protein sequence ID" value="VAW23073.1"/>
    <property type="molecule type" value="Genomic_DNA"/>
</dbReference>
<organism evidence="1">
    <name type="scientific">hydrothermal vent metagenome</name>
    <dbReference type="NCBI Taxonomy" id="652676"/>
    <lineage>
        <taxon>unclassified sequences</taxon>
        <taxon>metagenomes</taxon>
        <taxon>ecological metagenomes</taxon>
    </lineage>
</organism>
<gene>
    <name evidence="1" type="ORF">MNBD_ALPHA12-1476</name>
</gene>
<feature type="non-terminal residue" evidence="1">
    <location>
        <position position="1"/>
    </location>
</feature>
<protein>
    <submittedName>
        <fullName evidence="1">Uncharacterized protein</fullName>
    </submittedName>
</protein>
<name>A0A3B0U3W8_9ZZZZ</name>
<proteinExistence type="predicted"/>
<reference evidence="1" key="1">
    <citation type="submission" date="2018-06" db="EMBL/GenBank/DDBJ databases">
        <authorList>
            <person name="Zhirakovskaya E."/>
        </authorList>
    </citation>
    <scope>NUCLEOTIDE SEQUENCE</scope>
</reference>
<sequence length="312" mass="33711">EGRKEAESRKKDDDDILLSQVPAAFGFGIRGEKIIAYPQSGGEYHPELLEQILPLLLEKAKAYDCKIRAHGNSPENVRSNASNIVEAIESWAETPKPGVLLMRLRSLEADISAYDTLAGRDELYPHAIAAMLDLKSSIDDFLGMDPFVQKIQANAMALEIQGKNASKINLWLVKIEKIASESVFVDSSVEQALAEGKTSVEADEQIVRSSNDHKKTSEAIERQANQTALRVMTTRNFVARIIRSIQDGIVGGTEAGVKGAVSGGIRTGFAVLVGSIAGPFAGVAMFVASVRPIAEKASEISKLETDDADETE</sequence>
<accession>A0A3B0U3W8</accession>
<dbReference type="AlphaFoldDB" id="A0A3B0U3W8"/>